<dbReference type="GO" id="GO:0042242">
    <property type="term" value="F:cobyrinic acid a,c-diamide synthase activity"/>
    <property type="evidence" value="ECO:0007669"/>
    <property type="project" value="UniProtKB-UniRule"/>
</dbReference>
<feature type="domain" description="CobQ/CobB/MinD/ParA nucleotide binding" evidence="8">
    <location>
        <begin position="8"/>
        <end position="192"/>
    </location>
</feature>
<evidence type="ECO:0000256" key="1">
    <source>
        <dbReference type="ARBA" id="ARBA00001946"/>
    </source>
</evidence>
<keyword evidence="11" id="KW-1185">Reference proteome</keyword>
<feature type="domain" description="CobB/CobQ-like glutamine amidotransferase" evidence="9">
    <location>
        <begin position="253"/>
        <end position="441"/>
    </location>
</feature>
<comment type="pathway">
    <text evidence="7">Cofactor biosynthesis; adenosylcobalamin biosynthesis; cob(II)yrinate a,c-diamide from sirohydrochlorin (anaerobic route): step 10/10.</text>
</comment>
<dbReference type="SUPFAM" id="SSF52317">
    <property type="entry name" value="Class I glutamine amidotransferase-like"/>
    <property type="match status" value="1"/>
</dbReference>
<reference evidence="10 11" key="1">
    <citation type="journal article" date="2018" name="Environ. Microbiol.">
        <title>Novel energy conservation strategies and behaviour of Pelotomaculum schinkii driving syntrophic propionate catabolism.</title>
        <authorList>
            <person name="Hidalgo-Ahumada C.A.P."/>
            <person name="Nobu M.K."/>
            <person name="Narihiro T."/>
            <person name="Tamaki H."/>
            <person name="Liu W.T."/>
            <person name="Kamagata Y."/>
            <person name="Stams A.J.M."/>
            <person name="Imachi H."/>
            <person name="Sousa D.Z."/>
        </authorList>
    </citation>
    <scope>NUCLEOTIDE SEQUENCE [LARGE SCALE GENOMIC DNA]</scope>
    <source>
        <strain evidence="10 11">HH</strain>
    </source>
</reference>
<comment type="similarity">
    <text evidence="7">Belongs to the CobB/CbiA family.</text>
</comment>
<evidence type="ECO:0000259" key="8">
    <source>
        <dbReference type="Pfam" id="PF01656"/>
    </source>
</evidence>
<keyword evidence="5 7" id="KW-0460">Magnesium</keyword>
<keyword evidence="6 7" id="KW-0315">Glutamine amidotransferase</keyword>
<dbReference type="HAMAP" id="MF_00027">
    <property type="entry name" value="CobB_CbiA"/>
    <property type="match status" value="1"/>
</dbReference>
<dbReference type="RefSeq" id="WP_190238934.1">
    <property type="nucleotide sequence ID" value="NZ_QFGA01000001.1"/>
</dbReference>
<dbReference type="Pfam" id="PF01656">
    <property type="entry name" value="CbiA"/>
    <property type="match status" value="1"/>
</dbReference>
<evidence type="ECO:0000313" key="11">
    <source>
        <dbReference type="Proteomes" id="UP000298324"/>
    </source>
</evidence>
<evidence type="ECO:0000313" key="10">
    <source>
        <dbReference type="EMBL" id="TEB06801.1"/>
    </source>
</evidence>
<dbReference type="InterPro" id="IPR004484">
    <property type="entry name" value="CbiA/CobB_synth"/>
</dbReference>
<dbReference type="SUPFAM" id="SSF52540">
    <property type="entry name" value="P-loop containing nucleoside triphosphate hydrolases"/>
    <property type="match status" value="1"/>
</dbReference>
<proteinExistence type="inferred from homology"/>
<evidence type="ECO:0000259" key="9">
    <source>
        <dbReference type="Pfam" id="PF07685"/>
    </source>
</evidence>
<dbReference type="AlphaFoldDB" id="A0A4Y7RDH2"/>
<dbReference type="Proteomes" id="UP000298324">
    <property type="component" value="Unassembled WGS sequence"/>
</dbReference>
<dbReference type="GO" id="GO:0009236">
    <property type="term" value="P:cobalamin biosynthetic process"/>
    <property type="evidence" value="ECO:0007669"/>
    <property type="project" value="UniProtKB-UniRule"/>
</dbReference>
<dbReference type="InterPro" id="IPR002586">
    <property type="entry name" value="CobQ/CobB/MinD/ParA_Nub-bd_dom"/>
</dbReference>
<keyword evidence="7" id="KW-0169">Cobalamin biosynthesis</keyword>
<evidence type="ECO:0000256" key="5">
    <source>
        <dbReference type="ARBA" id="ARBA00022842"/>
    </source>
</evidence>
<dbReference type="PANTHER" id="PTHR43873:SF1">
    <property type="entry name" value="COBYRINATE A,C-DIAMIDE SYNTHASE"/>
    <property type="match status" value="1"/>
</dbReference>
<dbReference type="EC" id="6.3.5.11" evidence="7"/>
<dbReference type="GO" id="GO:0005524">
    <property type="term" value="F:ATP binding"/>
    <property type="evidence" value="ECO:0007669"/>
    <property type="project" value="UniProtKB-UniRule"/>
</dbReference>
<dbReference type="Gene3D" id="3.40.50.880">
    <property type="match status" value="1"/>
</dbReference>
<comment type="caution">
    <text evidence="10">The sequence shown here is derived from an EMBL/GenBank/DDBJ whole genome shotgun (WGS) entry which is preliminary data.</text>
</comment>
<dbReference type="UniPathway" id="UPA00148">
    <property type="reaction ID" value="UER00231"/>
</dbReference>
<evidence type="ECO:0000256" key="7">
    <source>
        <dbReference type="HAMAP-Rule" id="MF_00027"/>
    </source>
</evidence>
<feature type="active site" description="Nucleophile" evidence="7">
    <location>
        <position position="334"/>
    </location>
</feature>
<name>A0A4Y7RDH2_9FIRM</name>
<dbReference type="CDD" id="cd05388">
    <property type="entry name" value="CobB_N"/>
    <property type="match status" value="1"/>
</dbReference>
<dbReference type="NCBIfam" id="TIGR00379">
    <property type="entry name" value="cobB"/>
    <property type="match status" value="1"/>
</dbReference>
<dbReference type="Gene3D" id="3.40.50.300">
    <property type="entry name" value="P-loop containing nucleotide triphosphate hydrolases"/>
    <property type="match status" value="2"/>
</dbReference>
<dbReference type="PROSITE" id="PS51274">
    <property type="entry name" value="GATASE_COBBQ"/>
    <property type="match status" value="1"/>
</dbReference>
<protein>
    <recommendedName>
        <fullName evidence="7">Cobyrinate a,c-diamide synthase</fullName>
        <ecNumber evidence="7">6.3.5.11</ecNumber>
    </recommendedName>
    <alternativeName>
        <fullName evidence="7">Cobyrinic acid a,c-diamide synthetase</fullName>
    </alternativeName>
</protein>
<dbReference type="CDD" id="cd03130">
    <property type="entry name" value="GATase1_CobB"/>
    <property type="match status" value="1"/>
</dbReference>
<keyword evidence="4 7" id="KW-0067">ATP-binding</keyword>
<evidence type="ECO:0000256" key="4">
    <source>
        <dbReference type="ARBA" id="ARBA00022840"/>
    </source>
</evidence>
<gene>
    <name evidence="10" type="primary">cobB_1</name>
    <name evidence="7" type="synonym">cbiA</name>
    <name evidence="10" type="ORF">Psch_00333</name>
</gene>
<keyword evidence="2 7" id="KW-0436">Ligase</keyword>
<dbReference type="InterPro" id="IPR029062">
    <property type="entry name" value="Class_I_gatase-like"/>
</dbReference>
<evidence type="ECO:0000256" key="3">
    <source>
        <dbReference type="ARBA" id="ARBA00022741"/>
    </source>
</evidence>
<comment type="catalytic activity">
    <reaction evidence="7">
        <text>cob(II)yrinate + 2 L-glutamine + 2 ATP + 2 H2O = cob(II)yrinate a,c diamide + 2 L-glutamate + 2 ADP + 2 phosphate + 2 H(+)</text>
        <dbReference type="Rhea" id="RHEA:26289"/>
        <dbReference type="ChEBI" id="CHEBI:15377"/>
        <dbReference type="ChEBI" id="CHEBI:15378"/>
        <dbReference type="ChEBI" id="CHEBI:29985"/>
        <dbReference type="ChEBI" id="CHEBI:30616"/>
        <dbReference type="ChEBI" id="CHEBI:43474"/>
        <dbReference type="ChEBI" id="CHEBI:58359"/>
        <dbReference type="ChEBI" id="CHEBI:58537"/>
        <dbReference type="ChEBI" id="CHEBI:58894"/>
        <dbReference type="ChEBI" id="CHEBI:456216"/>
        <dbReference type="EC" id="6.3.5.11"/>
    </reaction>
</comment>
<keyword evidence="3 7" id="KW-0547">Nucleotide-binding</keyword>
<feature type="site" description="Increases nucleophilicity of active site Cys" evidence="7">
    <location>
        <position position="437"/>
    </location>
</feature>
<sequence length="461" mass="50731">MSSIPRLLIAGTHSGVGKTTLSTAIMASLNKRGLNVQPFKVGPDYIDPGYHNAVTGRVCRNLDWWMLGEETLRELFIRSAADADISIIEGVMGLYDGIGATANSSSAHVAKILETPVILVLDARSMARSAAAVVLGYQQMDPAVNIRGVILNRVSSLRHYRILKEAIESNCRIPVVGYVYRQPDIQLPERHLGLLPTTEKSRLPEHLTAMQQAVEEGIDFAHLIALAGETVNLPKPGRRVFPDMPGERRVRLGLVQDRGFNFYYQDALDLLTAFGAELAPCSPLSGQGLPADLHGLYIGGGFPEMFLEELSRNTLFQKDLKAAVTSGMPVYAECGGLMYLTTSIVDFNNRKYPAAGLIDGCCRMGQKRAGLGYVTAKALDDNIICSRGVSLRGHEFHYSTLELGREYQRAYRLAKWGEQTAWQDGVITANILASYVHLHFAGCPDTARRLIESCEKYKNSW</sequence>
<dbReference type="InterPro" id="IPR027417">
    <property type="entry name" value="P-loop_NTPase"/>
</dbReference>
<comment type="cofactor">
    <cofactor evidence="1 7">
        <name>Mg(2+)</name>
        <dbReference type="ChEBI" id="CHEBI:18420"/>
    </cofactor>
</comment>
<organism evidence="10 11">
    <name type="scientific">Pelotomaculum schinkii</name>
    <dbReference type="NCBI Taxonomy" id="78350"/>
    <lineage>
        <taxon>Bacteria</taxon>
        <taxon>Bacillati</taxon>
        <taxon>Bacillota</taxon>
        <taxon>Clostridia</taxon>
        <taxon>Eubacteriales</taxon>
        <taxon>Desulfotomaculaceae</taxon>
        <taxon>Pelotomaculum</taxon>
    </lineage>
</organism>
<dbReference type="PANTHER" id="PTHR43873">
    <property type="entry name" value="COBYRINATE A,C-DIAMIDE SYNTHASE"/>
    <property type="match status" value="1"/>
</dbReference>
<dbReference type="EMBL" id="QFGA01000001">
    <property type="protein sequence ID" value="TEB06801.1"/>
    <property type="molecule type" value="Genomic_DNA"/>
</dbReference>
<evidence type="ECO:0000256" key="6">
    <source>
        <dbReference type="ARBA" id="ARBA00022962"/>
    </source>
</evidence>
<comment type="function">
    <text evidence="7">Catalyzes the ATP-dependent amidation of the two carboxylate groups at positions a and c of cobyrinate, using either L-glutamine or ammonia as the nitrogen source.</text>
</comment>
<comment type="domain">
    <text evidence="7">Comprises of two domains. The C-terminal domain contains the binding site for glutamine and catalyzes the hydrolysis of this substrate to glutamate and ammonia. The N-terminal domain is anticipated to bind ATP and cobyrinate and catalyzes the ultimate synthesis of the diamide product. The ammonia produced via the glutaminase domain is probably translocated to the adjacent domain via a molecular tunnel, where it reacts with an activated intermediate.</text>
</comment>
<dbReference type="Pfam" id="PF07685">
    <property type="entry name" value="GATase_3"/>
    <property type="match status" value="1"/>
</dbReference>
<comment type="miscellaneous">
    <text evidence="7">The a and c carboxylates of cobyrinate are activated for nucleophilic attack via formation of a phosphorylated intermediate by ATP. CbiA catalyzes first the amidation of the c-carboxylate, and then that of the a-carboxylate.</text>
</comment>
<dbReference type="InterPro" id="IPR011698">
    <property type="entry name" value="GATase_3"/>
</dbReference>
<accession>A0A4Y7RDH2</accession>
<dbReference type="NCBIfam" id="NF002204">
    <property type="entry name" value="PRK01077.1"/>
    <property type="match status" value="1"/>
</dbReference>
<evidence type="ECO:0000256" key="2">
    <source>
        <dbReference type="ARBA" id="ARBA00022598"/>
    </source>
</evidence>